<reference evidence="2" key="1">
    <citation type="journal article" date="2020" name="Nature">
        <title>Giant virus diversity and host interactions through global metagenomics.</title>
        <authorList>
            <person name="Schulz F."/>
            <person name="Roux S."/>
            <person name="Paez-Espino D."/>
            <person name="Jungbluth S."/>
            <person name="Walsh D.A."/>
            <person name="Denef V.J."/>
            <person name="McMahon K.D."/>
            <person name="Konstantinidis K.T."/>
            <person name="Eloe-Fadrosh E.A."/>
            <person name="Kyrpides N.C."/>
            <person name="Woyke T."/>
        </authorList>
    </citation>
    <scope>NUCLEOTIDE SEQUENCE</scope>
    <source>
        <strain evidence="2">GVMAG-M-3300023184-135</strain>
    </source>
</reference>
<evidence type="ECO:0000313" key="2">
    <source>
        <dbReference type="EMBL" id="QHT80951.1"/>
    </source>
</evidence>
<name>A0A6C0HJV9_9ZZZZ</name>
<sequence length="347" mass="38916">MSGAENTPLSVVRRPTVRTHSAIPTVTVASPDTPLLTRISTELHDVHEDSATTNGSNSGNDDAVVELDLDPSSSNGTLLTFSQVDELIQTSFNDIVNNHSAICDIMALYLKGQKILHIEAKTICEQRLHALMLPAIFITSVCTILSLALKDISYGATIISSLSGANAFILALVSYMKLDAKAEAHRTAAYKFDKMESILVFNSGKMLFVHGAVESIESIMTTTEKNIREVKEANQFGLPEYVRYNYPHLYSMNVFAEVKKIHYKEQECVNDLKDTLNDITVLKQNENRTPLEETKLSDLRELQRIIVKKIINLKDDYLTIDNQFADELERARNRVHRCPTPCDWLKT</sequence>
<keyword evidence="1" id="KW-1133">Transmembrane helix</keyword>
<accession>A0A6C0HJV9</accession>
<organism evidence="2">
    <name type="scientific">viral metagenome</name>
    <dbReference type="NCBI Taxonomy" id="1070528"/>
    <lineage>
        <taxon>unclassified sequences</taxon>
        <taxon>metagenomes</taxon>
        <taxon>organismal metagenomes</taxon>
    </lineage>
</organism>
<evidence type="ECO:0000256" key="1">
    <source>
        <dbReference type="SAM" id="Phobius"/>
    </source>
</evidence>
<feature type="transmembrane region" description="Helical" evidence="1">
    <location>
        <begin position="154"/>
        <end position="176"/>
    </location>
</feature>
<keyword evidence="1" id="KW-0812">Transmembrane</keyword>
<dbReference type="EMBL" id="MN739976">
    <property type="protein sequence ID" value="QHT80951.1"/>
    <property type="molecule type" value="Genomic_DNA"/>
</dbReference>
<proteinExistence type="predicted"/>
<dbReference type="AlphaFoldDB" id="A0A6C0HJV9"/>
<keyword evidence="1" id="KW-0472">Membrane</keyword>
<protein>
    <submittedName>
        <fullName evidence="2">Uncharacterized protein</fullName>
    </submittedName>
</protein>
<feature type="transmembrane region" description="Helical" evidence="1">
    <location>
        <begin position="128"/>
        <end position="148"/>
    </location>
</feature>